<dbReference type="Pfam" id="PF04928">
    <property type="entry name" value="PAP_central"/>
    <property type="match status" value="1"/>
</dbReference>
<dbReference type="InterPro" id="IPR043519">
    <property type="entry name" value="NT_sf"/>
</dbReference>
<keyword evidence="9" id="KW-0547">Nucleotide-binding</keyword>
<dbReference type="GO" id="GO:1990817">
    <property type="term" value="F:poly(A) RNA polymerase activity"/>
    <property type="evidence" value="ECO:0007669"/>
    <property type="project" value="UniProtKB-EC"/>
</dbReference>
<accession>A0A564YIA2</accession>
<dbReference type="InterPro" id="IPR011068">
    <property type="entry name" value="NuclTrfase_I-like_C"/>
</dbReference>
<keyword evidence="17" id="KW-1185">Reference proteome</keyword>
<dbReference type="GO" id="GO:0005634">
    <property type="term" value="C:nucleus"/>
    <property type="evidence" value="ECO:0007669"/>
    <property type="project" value="UniProtKB-SubCell"/>
</dbReference>
<dbReference type="Pfam" id="PF20750">
    <property type="entry name" value="PAP_NTPase"/>
    <property type="match status" value="1"/>
</dbReference>
<comment type="catalytic activity">
    <reaction evidence="13">
        <text>RNA(n) + ATP = RNA(n)-3'-adenine ribonucleotide + diphosphate</text>
        <dbReference type="Rhea" id="RHEA:11332"/>
        <dbReference type="Rhea" id="RHEA-COMP:14527"/>
        <dbReference type="Rhea" id="RHEA-COMP:17347"/>
        <dbReference type="ChEBI" id="CHEBI:30616"/>
        <dbReference type="ChEBI" id="CHEBI:33019"/>
        <dbReference type="ChEBI" id="CHEBI:140395"/>
        <dbReference type="ChEBI" id="CHEBI:173115"/>
        <dbReference type="EC" id="2.7.7.19"/>
    </reaction>
</comment>
<dbReference type="SUPFAM" id="SSF55003">
    <property type="entry name" value="PAP/Archaeal CCA-adding enzyme, C-terminal domain"/>
    <property type="match status" value="1"/>
</dbReference>
<evidence type="ECO:0000256" key="6">
    <source>
        <dbReference type="ARBA" id="ARBA00022664"/>
    </source>
</evidence>
<dbReference type="PANTHER" id="PTHR10682:SF10">
    <property type="entry name" value="POLYNUCLEOTIDE ADENYLYLTRANSFERASE"/>
    <property type="match status" value="1"/>
</dbReference>
<dbReference type="SUPFAM" id="SSF81631">
    <property type="entry name" value="PAP/OAS1 substrate-binding domain"/>
    <property type="match status" value="1"/>
</dbReference>
<dbReference type="Gene3D" id="1.10.1410.10">
    <property type="match status" value="1"/>
</dbReference>
<keyword evidence="7" id="KW-0808">Transferase</keyword>
<gene>
    <name evidence="16" type="ORF">WMSIL1_LOCUS6558</name>
</gene>
<evidence type="ECO:0000256" key="9">
    <source>
        <dbReference type="ARBA" id="ARBA00022741"/>
    </source>
</evidence>
<dbReference type="GO" id="GO:0005524">
    <property type="term" value="F:ATP binding"/>
    <property type="evidence" value="ECO:0007669"/>
    <property type="project" value="UniProtKB-KW"/>
</dbReference>
<dbReference type="GO" id="GO:0003723">
    <property type="term" value="F:RNA binding"/>
    <property type="evidence" value="ECO:0007669"/>
    <property type="project" value="InterPro"/>
</dbReference>
<feature type="domain" description="Poly(A) polymerase nucleotidyltransferase" evidence="15">
    <location>
        <begin position="18"/>
        <end position="156"/>
    </location>
</feature>
<dbReference type="EMBL" id="CABIJS010000222">
    <property type="protein sequence ID" value="VUZ46920.1"/>
    <property type="molecule type" value="Genomic_DNA"/>
</dbReference>
<dbReference type="GO" id="GO:0046872">
    <property type="term" value="F:metal ion binding"/>
    <property type="evidence" value="ECO:0007669"/>
    <property type="project" value="UniProtKB-KW"/>
</dbReference>
<comment type="subcellular location">
    <subcellularLocation>
        <location evidence="3">Nucleus</location>
    </subcellularLocation>
</comment>
<evidence type="ECO:0000256" key="12">
    <source>
        <dbReference type="ARBA" id="ARBA00023242"/>
    </source>
</evidence>
<keyword evidence="10" id="KW-0067">ATP-binding</keyword>
<comment type="cofactor">
    <cofactor evidence="1">
        <name>Mn(2+)</name>
        <dbReference type="ChEBI" id="CHEBI:29035"/>
    </cofactor>
</comment>
<dbReference type="GO" id="GO:0006397">
    <property type="term" value="P:mRNA processing"/>
    <property type="evidence" value="ECO:0007669"/>
    <property type="project" value="UniProtKB-KW"/>
</dbReference>
<evidence type="ECO:0000256" key="1">
    <source>
        <dbReference type="ARBA" id="ARBA00001936"/>
    </source>
</evidence>
<evidence type="ECO:0000313" key="17">
    <source>
        <dbReference type="Proteomes" id="UP000321570"/>
    </source>
</evidence>
<dbReference type="GO" id="GO:0031123">
    <property type="term" value="P:RNA 3'-end processing"/>
    <property type="evidence" value="ECO:0007669"/>
    <property type="project" value="InterPro"/>
</dbReference>
<comment type="cofactor">
    <cofactor evidence="2">
        <name>Mg(2+)</name>
        <dbReference type="ChEBI" id="CHEBI:18420"/>
    </cofactor>
</comment>
<dbReference type="SUPFAM" id="SSF81301">
    <property type="entry name" value="Nucleotidyltransferase"/>
    <property type="match status" value="1"/>
</dbReference>
<dbReference type="PANTHER" id="PTHR10682">
    <property type="entry name" value="POLY A POLYMERASE"/>
    <property type="match status" value="1"/>
</dbReference>
<evidence type="ECO:0000259" key="15">
    <source>
        <dbReference type="Pfam" id="PF20750"/>
    </source>
</evidence>
<dbReference type="AlphaFoldDB" id="A0A564YIA2"/>
<evidence type="ECO:0000256" key="7">
    <source>
        <dbReference type="ARBA" id="ARBA00022679"/>
    </source>
</evidence>
<keyword evidence="12" id="KW-0539">Nucleus</keyword>
<feature type="domain" description="Poly(A) polymerase central" evidence="14">
    <location>
        <begin position="190"/>
        <end position="326"/>
    </location>
</feature>
<evidence type="ECO:0000256" key="13">
    <source>
        <dbReference type="ARBA" id="ARBA00048830"/>
    </source>
</evidence>
<proteinExistence type="inferred from homology"/>
<organism evidence="16 17">
    <name type="scientific">Hymenolepis diminuta</name>
    <name type="common">Rat tapeworm</name>
    <dbReference type="NCBI Taxonomy" id="6216"/>
    <lineage>
        <taxon>Eukaryota</taxon>
        <taxon>Metazoa</taxon>
        <taxon>Spiralia</taxon>
        <taxon>Lophotrochozoa</taxon>
        <taxon>Platyhelminthes</taxon>
        <taxon>Cestoda</taxon>
        <taxon>Eucestoda</taxon>
        <taxon>Cyclophyllidea</taxon>
        <taxon>Hymenolepididae</taxon>
        <taxon>Hymenolepis</taxon>
    </lineage>
</organism>
<reference evidence="16 17" key="1">
    <citation type="submission" date="2019-07" db="EMBL/GenBank/DDBJ databases">
        <authorList>
            <person name="Jastrzebski P J."/>
            <person name="Paukszto L."/>
            <person name="Jastrzebski P J."/>
        </authorList>
    </citation>
    <scope>NUCLEOTIDE SEQUENCE [LARGE SCALE GENOMIC DNA]</scope>
    <source>
        <strain evidence="16 17">WMS-il1</strain>
    </source>
</reference>
<evidence type="ECO:0000256" key="5">
    <source>
        <dbReference type="ARBA" id="ARBA00012388"/>
    </source>
</evidence>
<evidence type="ECO:0000256" key="3">
    <source>
        <dbReference type="ARBA" id="ARBA00004123"/>
    </source>
</evidence>
<evidence type="ECO:0000256" key="11">
    <source>
        <dbReference type="ARBA" id="ARBA00022842"/>
    </source>
</evidence>
<name>A0A564YIA2_HYMDI</name>
<sequence length="461" mass="54278">MIVITIDQNRRTDSNFPSLEQTLENMSDFQSSKRRQKLNLLQSVADAWIQCEAARKKLMVSDGPYRGKIIPFGPYCQGINTKDEDNGVLLVTPKWISQKSFFFLFAEMLRFKESVEYVLCLKGHNLIRTKIAGIKFDIVLAKLHMNNVPGNFKISETTDASLFIDFINEKRICGIINASFILTMVYSKQVFKTALKTLKLWAKECGIFSNTLRYLNNFNLAIMTCRICQLFPMEPVERIVYHFFRIYSQWNWSEPILMNSSVLLQTSNISNKYYRMPIDEEGPSKVNIFIRFGGKMNLLCRMIKDYGFKRMLDIMNRDHPWSYLFERKTFFHTYPYYFAISFNCPNEQTFDMWCPVFKIYVRNRATLYEKKRNVDFVHVNCRAFDEAVDKDGQGCTKTWFIGIKFCGYPNYFDDIVDDKIHDCRVSIKSFKNFQITDYLPKELLPVSTESKEEKEGRNKIY</sequence>
<keyword evidence="8" id="KW-0479">Metal-binding</keyword>
<protein>
    <recommendedName>
        <fullName evidence="5">polynucleotide adenylyltransferase</fullName>
        <ecNumber evidence="5">2.7.7.19</ecNumber>
    </recommendedName>
</protein>
<evidence type="ECO:0000313" key="16">
    <source>
        <dbReference type="EMBL" id="VUZ46920.1"/>
    </source>
</evidence>
<dbReference type="Proteomes" id="UP000321570">
    <property type="component" value="Unassembled WGS sequence"/>
</dbReference>
<keyword evidence="6" id="KW-0507">mRNA processing</keyword>
<evidence type="ECO:0000256" key="2">
    <source>
        <dbReference type="ARBA" id="ARBA00001946"/>
    </source>
</evidence>
<dbReference type="Gene3D" id="3.30.70.590">
    <property type="entry name" value="Poly(A) polymerase predicted RNA binding domain"/>
    <property type="match status" value="1"/>
</dbReference>
<evidence type="ECO:0000259" key="14">
    <source>
        <dbReference type="Pfam" id="PF04928"/>
    </source>
</evidence>
<keyword evidence="11" id="KW-0460">Magnesium</keyword>
<dbReference type="Gene3D" id="3.30.460.10">
    <property type="entry name" value="Beta Polymerase, domain 2"/>
    <property type="match status" value="1"/>
</dbReference>
<dbReference type="EC" id="2.7.7.19" evidence="5"/>
<evidence type="ECO:0000256" key="8">
    <source>
        <dbReference type="ARBA" id="ARBA00022723"/>
    </source>
</evidence>
<dbReference type="InterPro" id="IPR048840">
    <property type="entry name" value="PolA_pol_NTPase"/>
</dbReference>
<dbReference type="InterPro" id="IPR007012">
    <property type="entry name" value="PolA_pol_cen_dom"/>
</dbReference>
<evidence type="ECO:0000256" key="10">
    <source>
        <dbReference type="ARBA" id="ARBA00022840"/>
    </source>
</evidence>
<evidence type="ECO:0000256" key="4">
    <source>
        <dbReference type="ARBA" id="ARBA00010912"/>
    </source>
</evidence>
<comment type="similarity">
    <text evidence="4">Belongs to the poly(A) polymerase family.</text>
</comment>